<feature type="transmembrane region" description="Helical" evidence="3">
    <location>
        <begin position="210"/>
        <end position="236"/>
    </location>
</feature>
<protein>
    <recommendedName>
        <fullName evidence="7">Transmembrane protein</fullName>
    </recommendedName>
</protein>
<organism evidence="5 6">
    <name type="scientific">Corynebacterium stercoris</name>
    <dbReference type="NCBI Taxonomy" id="2943490"/>
    <lineage>
        <taxon>Bacteria</taxon>
        <taxon>Bacillati</taxon>
        <taxon>Actinomycetota</taxon>
        <taxon>Actinomycetes</taxon>
        <taxon>Mycobacteriales</taxon>
        <taxon>Corynebacteriaceae</taxon>
        <taxon>Corynebacterium</taxon>
    </lineage>
</organism>
<gene>
    <name evidence="5" type="ORF">M5J20_08565</name>
</gene>
<keyword evidence="4" id="KW-0732">Signal</keyword>
<proteinExistence type="predicted"/>
<reference evidence="5" key="1">
    <citation type="submission" date="2022-05" db="EMBL/GenBank/DDBJ databases">
        <title>Corynebacterium sp. TA-R-1 sp. nov., isolated from human feces.</title>
        <authorList>
            <person name="Shamsuzzaman M."/>
            <person name="Dahal R.H."/>
        </authorList>
    </citation>
    <scope>NUCLEOTIDE SEQUENCE</scope>
    <source>
        <strain evidence="5">TA-R-1</strain>
    </source>
</reference>
<feature type="signal peptide" evidence="4">
    <location>
        <begin position="1"/>
        <end position="24"/>
    </location>
</feature>
<feature type="chain" id="PRO_5047175247" description="Transmembrane protein" evidence="4">
    <location>
        <begin position="25"/>
        <end position="241"/>
    </location>
</feature>
<keyword evidence="3" id="KW-0472">Membrane</keyword>
<evidence type="ECO:0000313" key="5">
    <source>
        <dbReference type="EMBL" id="MCP1388234.1"/>
    </source>
</evidence>
<dbReference type="EMBL" id="JAMFTQ010000011">
    <property type="protein sequence ID" value="MCP1388234.1"/>
    <property type="molecule type" value="Genomic_DNA"/>
</dbReference>
<evidence type="ECO:0000256" key="2">
    <source>
        <dbReference type="SAM" id="MobiDB-lite"/>
    </source>
</evidence>
<keyword evidence="3" id="KW-1133">Transmembrane helix</keyword>
<keyword evidence="3" id="KW-0812">Transmembrane</keyword>
<evidence type="ECO:0000256" key="1">
    <source>
        <dbReference type="SAM" id="Coils"/>
    </source>
</evidence>
<feature type="region of interest" description="Disordered" evidence="2">
    <location>
        <begin position="169"/>
        <end position="197"/>
    </location>
</feature>
<evidence type="ECO:0000256" key="4">
    <source>
        <dbReference type="SAM" id="SignalP"/>
    </source>
</evidence>
<evidence type="ECO:0008006" key="7">
    <source>
        <dbReference type="Google" id="ProtNLM"/>
    </source>
</evidence>
<evidence type="ECO:0000313" key="6">
    <source>
        <dbReference type="Proteomes" id="UP001204000"/>
    </source>
</evidence>
<name>A0ABT1G2I6_9CORY</name>
<comment type="caution">
    <text evidence="5">The sequence shown here is derived from an EMBL/GenBank/DDBJ whole genome shotgun (WGS) entry which is preliminary data.</text>
</comment>
<keyword evidence="6" id="KW-1185">Reference proteome</keyword>
<feature type="compositionally biased region" description="Low complexity" evidence="2">
    <location>
        <begin position="177"/>
        <end position="192"/>
    </location>
</feature>
<keyword evidence="1" id="KW-0175">Coiled coil</keyword>
<accession>A0ABT1G2I6</accession>
<evidence type="ECO:0000256" key="3">
    <source>
        <dbReference type="SAM" id="Phobius"/>
    </source>
</evidence>
<feature type="coiled-coil region" evidence="1">
    <location>
        <begin position="33"/>
        <end position="67"/>
    </location>
</feature>
<dbReference type="Proteomes" id="UP001204000">
    <property type="component" value="Unassembled WGS sequence"/>
</dbReference>
<sequence>MKKITTAALAAALVSTAFVVPASAEEALELPTNAVAASKQKATQEQVRELEQELDRIYEELDRIRKPFVDKQEALLAAVKRLEQAKAAGDEAAQRDAWAGIREKGAARHAEAEKLFGTGALEKLLDEAAEKQSELDAIALASEFKPILKHDPAYIELIVKSLDEAARARKAEGSEGEGSVSEGSETSETPSTDQPATKPVFYPELSAGKIVGIVVGVIAAVAALVGLASFALPGFLPTFGR</sequence>
<dbReference type="RefSeq" id="WP_253578537.1">
    <property type="nucleotide sequence ID" value="NZ_JAMFTQ010000011.1"/>
</dbReference>